<dbReference type="Proteomes" id="UP000664940">
    <property type="component" value="Unassembled WGS sequence"/>
</dbReference>
<gene>
    <name evidence="1" type="ORF">HJG60_011913</name>
</gene>
<dbReference type="AlphaFoldDB" id="A0A833ZL01"/>
<evidence type="ECO:0000313" key="1">
    <source>
        <dbReference type="EMBL" id="KAF6094823.1"/>
    </source>
</evidence>
<reference evidence="1 2" key="1">
    <citation type="journal article" date="2020" name="Nature">
        <title>Six reference-quality genomes reveal evolution of bat adaptations.</title>
        <authorList>
            <person name="Jebb D."/>
            <person name="Huang Z."/>
            <person name="Pippel M."/>
            <person name="Hughes G.M."/>
            <person name="Lavrichenko K."/>
            <person name="Devanna P."/>
            <person name="Winkler S."/>
            <person name="Jermiin L.S."/>
            <person name="Skirmuntt E.C."/>
            <person name="Katzourakis A."/>
            <person name="Burkitt-Gray L."/>
            <person name="Ray D.A."/>
            <person name="Sullivan K.A.M."/>
            <person name="Roscito J.G."/>
            <person name="Kirilenko B.M."/>
            <person name="Davalos L.M."/>
            <person name="Corthals A.P."/>
            <person name="Power M.L."/>
            <person name="Jones G."/>
            <person name="Ransome R.D."/>
            <person name="Dechmann D.K.N."/>
            <person name="Locatelli A.G."/>
            <person name="Puechmaille S.J."/>
            <person name="Fedrigo O."/>
            <person name="Jarvis E.D."/>
            <person name="Hiller M."/>
            <person name="Vernes S.C."/>
            <person name="Myers E.W."/>
            <person name="Teeling E.C."/>
        </authorList>
    </citation>
    <scope>NUCLEOTIDE SEQUENCE [LARGE SCALE GENOMIC DNA]</scope>
    <source>
        <strain evidence="1">Bat1K_MPI-CBG_1</strain>
    </source>
</reference>
<accession>A0A833ZL01</accession>
<sequence length="122" mass="14131">MPPHCLHQLRPPRLSLSGAPAHIFPGTISSPEFFQIEPILLGFQRPNSTFEIRRQVMHPAFLKDTGDFQLWRNEEVDKYSLQKKTTIKPDNSVKNSYFQGSGNWPKANDKMSITCKKLWSFR</sequence>
<dbReference type="EMBL" id="JABVXQ010000008">
    <property type="protein sequence ID" value="KAF6094823.1"/>
    <property type="molecule type" value="Genomic_DNA"/>
</dbReference>
<organism evidence="1 2">
    <name type="scientific">Phyllostomus discolor</name>
    <name type="common">pale spear-nosed bat</name>
    <dbReference type="NCBI Taxonomy" id="89673"/>
    <lineage>
        <taxon>Eukaryota</taxon>
        <taxon>Metazoa</taxon>
        <taxon>Chordata</taxon>
        <taxon>Craniata</taxon>
        <taxon>Vertebrata</taxon>
        <taxon>Euteleostomi</taxon>
        <taxon>Mammalia</taxon>
        <taxon>Eutheria</taxon>
        <taxon>Laurasiatheria</taxon>
        <taxon>Chiroptera</taxon>
        <taxon>Yangochiroptera</taxon>
        <taxon>Phyllostomidae</taxon>
        <taxon>Phyllostominae</taxon>
        <taxon>Phyllostomus</taxon>
    </lineage>
</organism>
<comment type="caution">
    <text evidence="1">The sequence shown here is derived from an EMBL/GenBank/DDBJ whole genome shotgun (WGS) entry which is preliminary data.</text>
</comment>
<evidence type="ECO:0000313" key="2">
    <source>
        <dbReference type="Proteomes" id="UP000664940"/>
    </source>
</evidence>
<proteinExistence type="predicted"/>
<name>A0A833ZL01_9CHIR</name>
<protein>
    <submittedName>
        <fullName evidence="1">Uncharacterized protein</fullName>
    </submittedName>
</protein>